<dbReference type="InterPro" id="IPR018258">
    <property type="entry name" value="Ribosomal_bL21_CS"/>
</dbReference>
<evidence type="ECO:0000256" key="2">
    <source>
        <dbReference type="ARBA" id="ARBA00022730"/>
    </source>
</evidence>
<evidence type="ECO:0000256" key="1">
    <source>
        <dbReference type="ARBA" id="ARBA00008563"/>
    </source>
</evidence>
<comment type="subunit">
    <text evidence="6">Part of the 50S ribosomal subunit. Contacts protein L20.</text>
</comment>
<evidence type="ECO:0000313" key="8">
    <source>
        <dbReference type="EMBL" id="KIX11367.1"/>
    </source>
</evidence>
<keyword evidence="3 6" id="KW-0694">RNA-binding</keyword>
<dbReference type="FunCoup" id="A0A0D2G8Z4">
    <property type="interactions" value="643"/>
</dbReference>
<accession>A0A0D2G8Z4</accession>
<dbReference type="RefSeq" id="WP_044351945.1">
    <property type="nucleotide sequence ID" value="NZ_AZAC01000056.1"/>
</dbReference>
<dbReference type="PATRIC" id="fig|1429043.3.peg.5092"/>
<dbReference type="GO" id="GO:0005840">
    <property type="term" value="C:ribosome"/>
    <property type="evidence" value="ECO:0007669"/>
    <property type="project" value="UniProtKB-KW"/>
</dbReference>
<evidence type="ECO:0000256" key="6">
    <source>
        <dbReference type="HAMAP-Rule" id="MF_01363"/>
    </source>
</evidence>
<dbReference type="GO" id="GO:0005737">
    <property type="term" value="C:cytoplasm"/>
    <property type="evidence" value="ECO:0007669"/>
    <property type="project" value="UniProtKB-ARBA"/>
</dbReference>
<evidence type="ECO:0000256" key="7">
    <source>
        <dbReference type="RuleBase" id="RU000562"/>
    </source>
</evidence>
<dbReference type="GO" id="GO:0019843">
    <property type="term" value="F:rRNA binding"/>
    <property type="evidence" value="ECO:0007669"/>
    <property type="project" value="UniProtKB-UniRule"/>
</dbReference>
<gene>
    <name evidence="6" type="primary">rplU</name>
    <name evidence="8" type="ORF">X474_24080</name>
</gene>
<dbReference type="GO" id="GO:0003735">
    <property type="term" value="F:structural constituent of ribosome"/>
    <property type="evidence" value="ECO:0007669"/>
    <property type="project" value="InterPro"/>
</dbReference>
<dbReference type="InterPro" id="IPR001787">
    <property type="entry name" value="Ribosomal_bL21"/>
</dbReference>
<dbReference type="PROSITE" id="PS01169">
    <property type="entry name" value="RIBOSOMAL_L21"/>
    <property type="match status" value="1"/>
</dbReference>
<dbReference type="SUPFAM" id="SSF141091">
    <property type="entry name" value="L21p-like"/>
    <property type="match status" value="1"/>
</dbReference>
<dbReference type="PANTHER" id="PTHR21349:SF0">
    <property type="entry name" value="LARGE RIBOSOMAL SUBUNIT PROTEIN BL21M"/>
    <property type="match status" value="1"/>
</dbReference>
<evidence type="ECO:0000256" key="3">
    <source>
        <dbReference type="ARBA" id="ARBA00022884"/>
    </source>
</evidence>
<protein>
    <recommendedName>
        <fullName evidence="6">Large ribosomal subunit protein bL21</fullName>
    </recommendedName>
</protein>
<keyword evidence="9" id="KW-1185">Reference proteome</keyword>
<dbReference type="InterPro" id="IPR028909">
    <property type="entry name" value="bL21-like"/>
</dbReference>
<name>A0A0D2G8Z4_9BACT</name>
<keyword evidence="4 6" id="KW-0689">Ribosomal protein</keyword>
<dbReference type="InParanoid" id="A0A0D2G8Z4"/>
<dbReference type="Proteomes" id="UP000032233">
    <property type="component" value="Unassembled WGS sequence"/>
</dbReference>
<comment type="similarity">
    <text evidence="1 6 7">Belongs to the bacterial ribosomal protein bL21 family.</text>
</comment>
<dbReference type="AlphaFoldDB" id="A0A0D2G8Z4"/>
<dbReference type="PANTHER" id="PTHR21349">
    <property type="entry name" value="50S RIBOSOMAL PROTEIN L21"/>
    <property type="match status" value="1"/>
</dbReference>
<evidence type="ECO:0000256" key="4">
    <source>
        <dbReference type="ARBA" id="ARBA00022980"/>
    </source>
</evidence>
<evidence type="ECO:0000256" key="5">
    <source>
        <dbReference type="ARBA" id="ARBA00023274"/>
    </source>
</evidence>
<dbReference type="InterPro" id="IPR036164">
    <property type="entry name" value="bL21-like_sf"/>
</dbReference>
<dbReference type="STRING" id="1429043.X474_24080"/>
<evidence type="ECO:0000313" key="9">
    <source>
        <dbReference type="Proteomes" id="UP000032233"/>
    </source>
</evidence>
<keyword evidence="2 6" id="KW-0699">rRNA-binding</keyword>
<dbReference type="OrthoDB" id="9813334at2"/>
<dbReference type="GO" id="GO:0006412">
    <property type="term" value="P:translation"/>
    <property type="evidence" value="ECO:0007669"/>
    <property type="project" value="UniProtKB-UniRule"/>
</dbReference>
<dbReference type="EMBL" id="AZAC01000056">
    <property type="protein sequence ID" value="KIX11367.1"/>
    <property type="molecule type" value="Genomic_DNA"/>
</dbReference>
<dbReference type="NCBIfam" id="TIGR00061">
    <property type="entry name" value="L21"/>
    <property type="match status" value="1"/>
</dbReference>
<dbReference type="HAMAP" id="MF_01363">
    <property type="entry name" value="Ribosomal_bL21"/>
    <property type="match status" value="1"/>
</dbReference>
<comment type="caution">
    <text evidence="8">The sequence shown here is derived from an EMBL/GenBank/DDBJ whole genome shotgun (WGS) entry which is preliminary data.</text>
</comment>
<dbReference type="GO" id="GO:1990904">
    <property type="term" value="C:ribonucleoprotein complex"/>
    <property type="evidence" value="ECO:0007669"/>
    <property type="project" value="UniProtKB-KW"/>
</dbReference>
<proteinExistence type="inferred from homology"/>
<reference evidence="8 9" key="1">
    <citation type="submission" date="2013-11" db="EMBL/GenBank/DDBJ databases">
        <title>Metagenomic analysis of a methanogenic consortium involved in long chain n-alkane degradation.</title>
        <authorList>
            <person name="Davidova I.A."/>
            <person name="Callaghan A.V."/>
            <person name="Wawrik B."/>
            <person name="Pruitt S."/>
            <person name="Marks C."/>
            <person name="Duncan K.E."/>
            <person name="Suflita J.M."/>
        </authorList>
    </citation>
    <scope>NUCLEOTIDE SEQUENCE [LARGE SCALE GENOMIC DNA]</scope>
    <source>
        <strain evidence="8 9">SPR</strain>
    </source>
</reference>
<dbReference type="Pfam" id="PF00829">
    <property type="entry name" value="Ribosomal_L21p"/>
    <property type="match status" value="1"/>
</dbReference>
<comment type="function">
    <text evidence="6 7">This protein binds to 23S rRNA in the presence of protein L20.</text>
</comment>
<keyword evidence="5 6" id="KW-0687">Ribonucleoprotein</keyword>
<sequence>MYAVIATGGKQYKIEPGNVLRLEKLAGNVGEKVELAPVLMVGGEGEPKIGQPHLEGQVQATILEQGKGRKVMVFKKKKRKGYRVKRGHRQPFTAVRIESIDA</sequence>
<organism evidence="8 9">
    <name type="scientific">Dethiosulfatarculus sandiegensis</name>
    <dbReference type="NCBI Taxonomy" id="1429043"/>
    <lineage>
        <taxon>Bacteria</taxon>
        <taxon>Pseudomonadati</taxon>
        <taxon>Thermodesulfobacteriota</taxon>
        <taxon>Desulfarculia</taxon>
        <taxon>Desulfarculales</taxon>
        <taxon>Desulfarculaceae</taxon>
        <taxon>Dethiosulfatarculus</taxon>
    </lineage>
</organism>